<evidence type="ECO:0000259" key="1">
    <source>
        <dbReference type="PROSITE" id="PS50943"/>
    </source>
</evidence>
<protein>
    <submittedName>
        <fullName evidence="2">Helix-turn-helix transcriptional regulator</fullName>
    </submittedName>
</protein>
<dbReference type="EMBL" id="JABBNI010000065">
    <property type="protein sequence ID" value="NMM65467.1"/>
    <property type="molecule type" value="Genomic_DNA"/>
</dbReference>
<dbReference type="GO" id="GO:0003677">
    <property type="term" value="F:DNA binding"/>
    <property type="evidence" value="ECO:0007669"/>
    <property type="project" value="InterPro"/>
</dbReference>
<gene>
    <name evidence="2" type="ORF">HBE96_23090</name>
</gene>
<reference evidence="2 3" key="1">
    <citation type="submission" date="2020-06" db="EMBL/GenBank/DDBJ databases">
        <title>Complete Genome Sequence of Clostridium muelleri sp. nov. P21T, an Acid-Alcohol Producing Acetogen Isolated from Old Hay.</title>
        <authorList>
            <person name="Duncan K.E."/>
            <person name="Tanner R.S."/>
        </authorList>
    </citation>
    <scope>NUCLEOTIDE SEQUENCE [LARGE SCALE GENOMIC DNA]</scope>
    <source>
        <strain evidence="2 3">P21</strain>
    </source>
</reference>
<dbReference type="RefSeq" id="WP_169300049.1">
    <property type="nucleotide sequence ID" value="NZ_JABBNI010000065.1"/>
</dbReference>
<feature type="domain" description="HTH cro/C1-type" evidence="1">
    <location>
        <begin position="6"/>
        <end position="61"/>
    </location>
</feature>
<dbReference type="Gene3D" id="1.10.260.40">
    <property type="entry name" value="lambda repressor-like DNA-binding domains"/>
    <property type="match status" value="1"/>
</dbReference>
<sequence>MIKCNLNKILEDKKVSKYKLAKNTGIAYNAIKKLGAGDTISITFENLTKICNELDITVGELLENVKDTDNEEKAED</sequence>
<dbReference type="InterPro" id="IPR001387">
    <property type="entry name" value="Cro/C1-type_HTH"/>
</dbReference>
<keyword evidence="3" id="KW-1185">Reference proteome</keyword>
<dbReference type="SUPFAM" id="SSF47413">
    <property type="entry name" value="lambda repressor-like DNA-binding domains"/>
    <property type="match status" value="1"/>
</dbReference>
<dbReference type="Proteomes" id="UP000537131">
    <property type="component" value="Unassembled WGS sequence"/>
</dbReference>
<accession>A0A7Y0EL81</accession>
<dbReference type="PROSITE" id="PS50943">
    <property type="entry name" value="HTH_CROC1"/>
    <property type="match status" value="1"/>
</dbReference>
<organism evidence="2 3">
    <name type="scientific">Clostridium muellerianum</name>
    <dbReference type="NCBI Taxonomy" id="2716538"/>
    <lineage>
        <taxon>Bacteria</taxon>
        <taxon>Bacillati</taxon>
        <taxon>Bacillota</taxon>
        <taxon>Clostridia</taxon>
        <taxon>Eubacteriales</taxon>
        <taxon>Clostridiaceae</taxon>
        <taxon>Clostridium</taxon>
    </lineage>
</organism>
<dbReference type="CDD" id="cd00093">
    <property type="entry name" value="HTH_XRE"/>
    <property type="match status" value="1"/>
</dbReference>
<dbReference type="SMART" id="SM00530">
    <property type="entry name" value="HTH_XRE"/>
    <property type="match status" value="1"/>
</dbReference>
<comment type="caution">
    <text evidence="2">The sequence shown here is derived from an EMBL/GenBank/DDBJ whole genome shotgun (WGS) entry which is preliminary data.</text>
</comment>
<name>A0A7Y0EL81_9CLOT</name>
<proteinExistence type="predicted"/>
<evidence type="ECO:0000313" key="2">
    <source>
        <dbReference type="EMBL" id="NMM65467.1"/>
    </source>
</evidence>
<dbReference type="InterPro" id="IPR010982">
    <property type="entry name" value="Lambda_DNA-bd_dom_sf"/>
</dbReference>
<dbReference type="Pfam" id="PF13443">
    <property type="entry name" value="HTH_26"/>
    <property type="match status" value="1"/>
</dbReference>
<dbReference type="AlphaFoldDB" id="A0A7Y0EL81"/>
<evidence type="ECO:0000313" key="3">
    <source>
        <dbReference type="Proteomes" id="UP000537131"/>
    </source>
</evidence>